<dbReference type="RefSeq" id="XP_065964919.1">
    <property type="nucleotide sequence ID" value="XM_066102717.1"/>
</dbReference>
<evidence type="ECO:0000313" key="2">
    <source>
        <dbReference type="EMBL" id="KAF7576193.1"/>
    </source>
</evidence>
<evidence type="ECO:0000313" key="3">
    <source>
        <dbReference type="Proteomes" id="UP000245464"/>
    </source>
</evidence>
<dbReference type="AlphaFoldDB" id="A0A834S5C2"/>
<comment type="caution">
    <text evidence="2">The sequence shown here is derived from an EMBL/GenBank/DDBJ whole genome shotgun (WGS) entry which is preliminary data.</text>
</comment>
<sequence length="628" mass="71295">MAPSINKKRTISQANAPSLPIVRPAFPLPWISQAPLHHRSLPLRSEEFLKLAKKFNGTDQAGPDDEEDMATTTNRMPLIITEEEEEELAKHTPAGYEGTLAPAIDLVDMVLLQEVLQRNIPALDRTELQESKARWGASLHRNYPRLLQSVAFGNLAFDRNNDAVLAAILDKLWDQAANQPGIYHQQLVNDDGYSPTVEELYEISKYMLGYVKGYNHELCGEIKPGTFNAVDAQLANTIDNFKADKYKVQLKLSAREPASYRAYMWSDYYVEHAKKPGEYEAHEMYRAPQPQLAKLATTGIAKGKASSSKKLRVWRLVPDRIKRTITFVNALQKRLNEVLKADWNKPLEFPLVDVGYSNECIPRLREQASHHYSNYLMALTETLCAILPTTLQEWSSNGPYHIEQAVIYLVYKPEQSEISEIGWTKLADGYIHNGGGFSHYPAGLSNASASKTSVLIWSAAMMYVVKESAMKLNAQAEIDSEQAKTDAVTKQLEELLLEEEAVDKERDEARTALFTLCEKMSPETEMGTQFALALELTKETDRTIEKIAVYEKEFFREFELRNALELKIEKFQSDAQEVSKYHHRFMRTMHDIREFDKEGEGSGSKDLVDEIEVVEDEEVEAEEMDGVE</sequence>
<keyword evidence="1" id="KW-0175">Coiled coil</keyword>
<name>A0A834S5C2_9PLEO</name>
<protein>
    <submittedName>
        <fullName evidence="2">Uncharacterized protein</fullName>
    </submittedName>
</protein>
<dbReference type="Proteomes" id="UP000245464">
    <property type="component" value="Chromosome 1"/>
</dbReference>
<gene>
    <name evidence="2" type="ORF">PtrM4_004330</name>
</gene>
<dbReference type="EMBL" id="NQIK02000001">
    <property type="protein sequence ID" value="KAF7576193.1"/>
    <property type="molecule type" value="Genomic_DNA"/>
</dbReference>
<dbReference type="KEGG" id="ptrr:6340446"/>
<organism evidence="2 3">
    <name type="scientific">Pyrenophora tritici-repentis</name>
    <dbReference type="NCBI Taxonomy" id="45151"/>
    <lineage>
        <taxon>Eukaryota</taxon>
        <taxon>Fungi</taxon>
        <taxon>Dikarya</taxon>
        <taxon>Ascomycota</taxon>
        <taxon>Pezizomycotina</taxon>
        <taxon>Dothideomycetes</taxon>
        <taxon>Pleosporomycetidae</taxon>
        <taxon>Pleosporales</taxon>
        <taxon>Pleosporineae</taxon>
        <taxon>Pleosporaceae</taxon>
        <taxon>Pyrenophora</taxon>
    </lineage>
</organism>
<feature type="coiled-coil region" evidence="1">
    <location>
        <begin position="478"/>
        <end position="512"/>
    </location>
</feature>
<evidence type="ECO:0000256" key="1">
    <source>
        <dbReference type="SAM" id="Coils"/>
    </source>
</evidence>
<dbReference type="GeneID" id="6340446"/>
<reference evidence="2 3" key="1">
    <citation type="journal article" date="2018" name="BMC Genomics">
        <title>Comparative genomics of the wheat fungal pathogen Pyrenophora tritici-repentis reveals chromosomal variations and genome plasticity.</title>
        <authorList>
            <person name="Moolhuijzen P."/>
            <person name="See P.T."/>
            <person name="Hane J.K."/>
            <person name="Shi G."/>
            <person name="Liu Z."/>
            <person name="Oliver R.P."/>
            <person name="Moffat C.S."/>
        </authorList>
    </citation>
    <scope>NUCLEOTIDE SEQUENCE [LARGE SCALE GENOMIC DNA]</scope>
    <source>
        <strain evidence="2">M4</strain>
    </source>
</reference>
<accession>A0A834S5C2</accession>
<proteinExistence type="predicted"/>